<sequence length="56" mass="6230">MSQIRSCSSPTASYPVSFAFVDWFLTCLSSVTRAFCLSFFWEVLGSGNARQQSVLL</sequence>
<name>U9SS26_RHIID</name>
<dbReference type="HOGENOM" id="CLU_3015392_0_0_1"/>
<protein>
    <submittedName>
        <fullName evidence="1">Uncharacterized protein</fullName>
    </submittedName>
</protein>
<dbReference type="EMBL" id="KI298526">
    <property type="protein sequence ID" value="ERZ98753.1"/>
    <property type="molecule type" value="Genomic_DNA"/>
</dbReference>
<organism evidence="1">
    <name type="scientific">Rhizophagus irregularis (strain DAOM 181602 / DAOM 197198 / MUCL 43194)</name>
    <name type="common">Arbuscular mycorrhizal fungus</name>
    <name type="synonym">Glomus intraradices</name>
    <dbReference type="NCBI Taxonomy" id="747089"/>
    <lineage>
        <taxon>Eukaryota</taxon>
        <taxon>Fungi</taxon>
        <taxon>Fungi incertae sedis</taxon>
        <taxon>Mucoromycota</taxon>
        <taxon>Glomeromycotina</taxon>
        <taxon>Glomeromycetes</taxon>
        <taxon>Glomerales</taxon>
        <taxon>Glomeraceae</taxon>
        <taxon>Rhizophagus</taxon>
    </lineage>
</organism>
<accession>U9SS26</accession>
<dbReference type="AlphaFoldDB" id="U9SS26"/>
<evidence type="ECO:0000313" key="1">
    <source>
        <dbReference type="EMBL" id="ERZ98753.1"/>
    </source>
</evidence>
<gene>
    <name evidence="1" type="ORF">GLOINDRAFT_10224</name>
</gene>
<reference evidence="1" key="1">
    <citation type="submission" date="2013-07" db="EMBL/GenBank/DDBJ databases">
        <title>The genome of an arbuscular mycorrhizal fungus provides insights into the evolution of the oldest plant symbiosis.</title>
        <authorList>
            <consortium name="DOE Joint Genome Institute"/>
            <person name="Tisserant E."/>
            <person name="Malbreil M."/>
            <person name="Kuo A."/>
            <person name="Kohler A."/>
            <person name="Symeonidi A."/>
            <person name="Balestrini R."/>
            <person name="Charron P."/>
            <person name="Duensing N."/>
            <person name="Frei-dit-Frey N."/>
            <person name="Gianinazzi-Pearson V."/>
            <person name="Gilbert B."/>
            <person name="Handa Y."/>
            <person name="Hijri M."/>
            <person name="Kaul R."/>
            <person name="Kawaguchi M."/>
            <person name="Krajinski F."/>
            <person name="Lammers P."/>
            <person name="Lapierre D."/>
            <person name="Masclaux F.G."/>
            <person name="Murat C."/>
            <person name="Morin E."/>
            <person name="Ndikumana S."/>
            <person name="Pagni M."/>
            <person name="Petitpierre D."/>
            <person name="Requena N."/>
            <person name="Rosikiewicz P."/>
            <person name="Riley R."/>
            <person name="Saito K."/>
            <person name="San Clemente H."/>
            <person name="Shapiro H."/>
            <person name="van Tuinen D."/>
            <person name="Becard G."/>
            <person name="Bonfante P."/>
            <person name="Paszkowski U."/>
            <person name="Shachar-Hill Y."/>
            <person name="Young J.P."/>
            <person name="Sanders I.R."/>
            <person name="Henrissat B."/>
            <person name="Rensing S.A."/>
            <person name="Grigoriev I.V."/>
            <person name="Corradi N."/>
            <person name="Roux C."/>
            <person name="Martin F."/>
        </authorList>
    </citation>
    <scope>NUCLEOTIDE SEQUENCE</scope>
    <source>
        <strain evidence="1">DAOM 197198</strain>
    </source>
</reference>
<proteinExistence type="predicted"/>